<evidence type="ECO:0000256" key="8">
    <source>
        <dbReference type="HAMAP-Rule" id="MF_01559"/>
    </source>
</evidence>
<feature type="binding site" evidence="8">
    <location>
        <position position="24"/>
    </location>
    <ligand>
        <name>substrate</name>
    </ligand>
</feature>
<feature type="binding site" evidence="8">
    <location>
        <begin position="306"/>
        <end position="330"/>
    </location>
    <ligand>
        <name>FMN</name>
        <dbReference type="ChEBI" id="CHEBI:58210"/>
    </ligand>
</feature>
<dbReference type="SUPFAM" id="SSF51395">
    <property type="entry name" value="FMN-linked oxidoreductases"/>
    <property type="match status" value="1"/>
</dbReference>
<dbReference type="Gene3D" id="3.20.20.70">
    <property type="entry name" value="Aldolase class I"/>
    <property type="match status" value="1"/>
</dbReference>
<dbReference type="InterPro" id="IPR037396">
    <property type="entry name" value="FMN_HAD"/>
</dbReference>
<dbReference type="InterPro" id="IPR008259">
    <property type="entry name" value="FMN_hydac_DH_AS"/>
</dbReference>
<evidence type="ECO:0000256" key="3">
    <source>
        <dbReference type="ARBA" id="ARBA00022630"/>
    </source>
</evidence>
<dbReference type="InterPro" id="IPR000262">
    <property type="entry name" value="FMN-dep_DH"/>
</dbReference>
<comment type="caution">
    <text evidence="10">The sequence shown here is derived from an EMBL/GenBank/DDBJ whole genome shotgun (WGS) entry which is preliminary data.</text>
</comment>
<feature type="binding site" evidence="8">
    <location>
        <position position="278"/>
    </location>
    <ligand>
        <name>substrate</name>
    </ligand>
</feature>
<sequence length="387" mass="42206">MIISSPLDFREAARRRLPPFLFHYIDGGAYAEQTLRRNCDDLQQLALRQRVLKEVGTVDLSARLFGRDMSLPVALAPVGLTGMYARRGEVQAARAATARGIPFTLSTVSVCPIEEVQSHVDQPIWFQLYVLKDRGFMANALERAWAAGVRTLLFTVDMPVPGARYRDAHSGMSGPNAAFRRALQAISHPRWAWDVGLRGRPHDLGNVSAYLKRKIALDDYVGWLGANFDPSIGWRDLQWIRDSWKGEMILKGILDPQDARDAVRFGADGIVVSNHGGRQLDGVLSTVRALPAIADAVKGELTVLVDSGIRSGLDVVRMLAQGADGVLLGRAFVYALAAAGEKGVAKLLELIDKEMRVAMTLTGARRIADISRDSLVSAGIADLNLAA</sequence>
<dbReference type="InterPro" id="IPR012133">
    <property type="entry name" value="Alpha-hydoxy_acid_DH_FMN"/>
</dbReference>
<accession>A0ABV6ENZ3</accession>
<dbReference type="HAMAP" id="MF_01559">
    <property type="entry name" value="L_lact_dehydr"/>
    <property type="match status" value="1"/>
</dbReference>
<keyword evidence="4 8" id="KW-0288">FMN</keyword>
<dbReference type="InterPro" id="IPR013785">
    <property type="entry name" value="Aldolase_TIM"/>
</dbReference>
<dbReference type="EMBL" id="JBHLWM010000001">
    <property type="protein sequence ID" value="MFC0239943.1"/>
    <property type="molecule type" value="Genomic_DNA"/>
</dbReference>
<evidence type="ECO:0000256" key="6">
    <source>
        <dbReference type="ARBA" id="ARBA00023136"/>
    </source>
</evidence>
<dbReference type="PROSITE" id="PS51349">
    <property type="entry name" value="FMN_HYDROXY_ACID_DH_2"/>
    <property type="match status" value="1"/>
</dbReference>
<comment type="similarity">
    <text evidence="7 8">Belongs to the FMN-dependent alpha-hydroxy acid dehydrogenase family.</text>
</comment>
<evidence type="ECO:0000313" key="11">
    <source>
        <dbReference type="Proteomes" id="UP001589775"/>
    </source>
</evidence>
<dbReference type="PIRSF" id="PIRSF000138">
    <property type="entry name" value="Al-hdrx_acd_dh"/>
    <property type="match status" value="1"/>
</dbReference>
<comment type="cofactor">
    <cofactor evidence="1 8">
        <name>FMN</name>
        <dbReference type="ChEBI" id="CHEBI:58210"/>
    </cofactor>
</comment>
<evidence type="ECO:0000256" key="2">
    <source>
        <dbReference type="ARBA" id="ARBA00022475"/>
    </source>
</evidence>
<dbReference type="RefSeq" id="WP_378385229.1">
    <property type="nucleotide sequence ID" value="NZ_JBHLWM010000001.1"/>
</dbReference>
<feature type="binding site" evidence="8">
    <location>
        <position position="164"/>
    </location>
    <ligand>
        <name>substrate</name>
    </ligand>
</feature>
<protein>
    <recommendedName>
        <fullName evidence="8">L-lactate dehydrogenase</fullName>
        <ecNumber evidence="8">1.1.-.-</ecNumber>
    </recommendedName>
</protein>
<dbReference type="Pfam" id="PF01070">
    <property type="entry name" value="FMN_dh"/>
    <property type="match status" value="1"/>
</dbReference>
<comment type="function">
    <text evidence="8">Catalyzes the conversion of L-lactate to pyruvate. Is coupled to the respiratory chain.</text>
</comment>
<feature type="binding site" evidence="8">
    <location>
        <position position="106"/>
    </location>
    <ligand>
        <name>FMN</name>
        <dbReference type="ChEBI" id="CHEBI:58210"/>
    </ligand>
</feature>
<dbReference type="NCBIfam" id="NF008398">
    <property type="entry name" value="PRK11197.1"/>
    <property type="match status" value="1"/>
</dbReference>
<feature type="binding site" evidence="8">
    <location>
        <position position="251"/>
    </location>
    <ligand>
        <name>FMN</name>
        <dbReference type="ChEBI" id="CHEBI:58210"/>
    </ligand>
</feature>
<keyword evidence="6 8" id="KW-0472">Membrane</keyword>
<evidence type="ECO:0000256" key="5">
    <source>
        <dbReference type="ARBA" id="ARBA00023002"/>
    </source>
</evidence>
<evidence type="ECO:0000256" key="1">
    <source>
        <dbReference type="ARBA" id="ARBA00001917"/>
    </source>
</evidence>
<keyword evidence="11" id="KW-1185">Reference proteome</keyword>
<proteinExistence type="inferred from homology"/>
<comment type="subcellular location">
    <subcellularLocation>
        <location evidence="8">Cell membrane</location>
        <topology evidence="8">Peripheral membrane protein</topology>
    </subcellularLocation>
</comment>
<feature type="binding site" evidence="8">
    <location>
        <position position="129"/>
    </location>
    <ligand>
        <name>substrate</name>
    </ligand>
</feature>
<feature type="active site" description="Proton acceptor" evidence="8">
    <location>
        <position position="275"/>
    </location>
</feature>
<dbReference type="PROSITE" id="PS00557">
    <property type="entry name" value="FMN_HYDROXY_ACID_DH_1"/>
    <property type="match status" value="1"/>
</dbReference>
<feature type="domain" description="FMN hydroxy acid dehydrogenase" evidence="9">
    <location>
        <begin position="1"/>
        <end position="380"/>
    </location>
</feature>
<evidence type="ECO:0000313" key="10">
    <source>
        <dbReference type="EMBL" id="MFC0239943.1"/>
    </source>
</evidence>
<dbReference type="EC" id="1.1.-.-" evidence="8"/>
<comment type="catalytic activity">
    <reaction evidence="8">
        <text>(S)-lactate + A = pyruvate + AH2</text>
        <dbReference type="Rhea" id="RHEA:45816"/>
        <dbReference type="ChEBI" id="CHEBI:13193"/>
        <dbReference type="ChEBI" id="CHEBI:15361"/>
        <dbReference type="ChEBI" id="CHEBI:16651"/>
        <dbReference type="ChEBI" id="CHEBI:17499"/>
    </reaction>
</comment>
<name>A0ABV6ENZ3_9BRAD</name>
<reference evidence="10 11" key="1">
    <citation type="submission" date="2024-09" db="EMBL/GenBank/DDBJ databases">
        <authorList>
            <person name="Sun Q."/>
            <person name="Mori K."/>
        </authorList>
    </citation>
    <scope>NUCLEOTIDE SEQUENCE [LARGE SCALE GENOMIC DNA]</scope>
    <source>
        <strain evidence="10 11">KCTC 23279</strain>
    </source>
</reference>
<dbReference type="NCBIfam" id="NF033901">
    <property type="entry name" value="L_lactate_LldD"/>
    <property type="match status" value="1"/>
</dbReference>
<gene>
    <name evidence="8 10" type="primary">lldD</name>
    <name evidence="10" type="ORF">ACFFJ6_05670</name>
</gene>
<feature type="binding site" evidence="8">
    <location>
        <position position="155"/>
    </location>
    <ligand>
        <name>FMN</name>
        <dbReference type="ChEBI" id="CHEBI:58210"/>
    </ligand>
</feature>
<dbReference type="PANTHER" id="PTHR10578">
    <property type="entry name" value="S -2-HYDROXY-ACID OXIDASE-RELATED"/>
    <property type="match status" value="1"/>
</dbReference>
<dbReference type="CDD" id="cd02809">
    <property type="entry name" value="alpha_hydroxyacid_oxid_FMN"/>
    <property type="match status" value="1"/>
</dbReference>
<keyword evidence="2 8" id="KW-1003">Cell membrane</keyword>
<keyword evidence="5 8" id="KW-0560">Oxidoreductase</keyword>
<keyword evidence="3 8" id="KW-0285">Flavoprotein</keyword>
<evidence type="ECO:0000259" key="9">
    <source>
        <dbReference type="PROSITE" id="PS51349"/>
    </source>
</evidence>
<dbReference type="Proteomes" id="UP001589775">
    <property type="component" value="Unassembled WGS sequence"/>
</dbReference>
<feature type="binding site" evidence="8">
    <location>
        <position position="127"/>
    </location>
    <ligand>
        <name>FMN</name>
        <dbReference type="ChEBI" id="CHEBI:58210"/>
    </ligand>
</feature>
<evidence type="ECO:0000256" key="4">
    <source>
        <dbReference type="ARBA" id="ARBA00022643"/>
    </source>
</evidence>
<dbReference type="InterPro" id="IPR020920">
    <property type="entry name" value="LldD"/>
</dbReference>
<evidence type="ECO:0000256" key="7">
    <source>
        <dbReference type="ARBA" id="ARBA00024042"/>
    </source>
</evidence>
<organism evidence="10 11">
    <name type="scientific">Rhodopseudomonas telluris</name>
    <dbReference type="NCBI Taxonomy" id="644215"/>
    <lineage>
        <taxon>Bacteria</taxon>
        <taxon>Pseudomonadati</taxon>
        <taxon>Pseudomonadota</taxon>
        <taxon>Alphaproteobacteria</taxon>
        <taxon>Hyphomicrobiales</taxon>
        <taxon>Nitrobacteraceae</taxon>
        <taxon>Rhodopseudomonas</taxon>
    </lineage>
</organism>
<dbReference type="PANTHER" id="PTHR10578:SF85">
    <property type="entry name" value="L-LACTATE DEHYDROGENASE"/>
    <property type="match status" value="1"/>
</dbReference>